<keyword evidence="4" id="KW-0804">Transcription</keyword>
<dbReference type="Proteomes" id="UP001596139">
    <property type="component" value="Unassembled WGS sequence"/>
</dbReference>
<dbReference type="PROSITE" id="PS50921">
    <property type="entry name" value="ANTAR"/>
    <property type="match status" value="1"/>
</dbReference>
<dbReference type="EMBL" id="JBHSPX010000007">
    <property type="protein sequence ID" value="MFC6065557.1"/>
    <property type="molecule type" value="Genomic_DNA"/>
</dbReference>
<dbReference type="Gene3D" id="3.30.450.40">
    <property type="match status" value="1"/>
</dbReference>
<dbReference type="SMART" id="SM00065">
    <property type="entry name" value="GAF"/>
    <property type="match status" value="1"/>
</dbReference>
<dbReference type="RefSeq" id="WP_078649116.1">
    <property type="nucleotide sequence ID" value="NZ_JBHSPX010000007.1"/>
</dbReference>
<accession>A0ABW1MR59</accession>
<dbReference type="InterPro" id="IPR012074">
    <property type="entry name" value="GAF_ANTAR"/>
</dbReference>
<feature type="domain" description="ANTAR" evidence="5">
    <location>
        <begin position="186"/>
        <end position="247"/>
    </location>
</feature>
<organism evidence="6 7">
    <name type="scientific">Streptomyces ochraceiscleroticus</name>
    <dbReference type="NCBI Taxonomy" id="47761"/>
    <lineage>
        <taxon>Bacteria</taxon>
        <taxon>Bacillati</taxon>
        <taxon>Actinomycetota</taxon>
        <taxon>Actinomycetes</taxon>
        <taxon>Kitasatosporales</taxon>
        <taxon>Streptomycetaceae</taxon>
        <taxon>Streptomyces</taxon>
    </lineage>
</organism>
<dbReference type="InterPro" id="IPR036388">
    <property type="entry name" value="WH-like_DNA-bd_sf"/>
</dbReference>
<keyword evidence="3" id="KW-0805">Transcription regulation</keyword>
<proteinExistence type="predicted"/>
<dbReference type="SMART" id="SM01012">
    <property type="entry name" value="ANTAR"/>
    <property type="match status" value="1"/>
</dbReference>
<evidence type="ECO:0000256" key="1">
    <source>
        <dbReference type="ARBA" id="ARBA00022679"/>
    </source>
</evidence>
<gene>
    <name evidence="6" type="ORF">ACFP4F_23840</name>
</gene>
<evidence type="ECO:0000256" key="2">
    <source>
        <dbReference type="ARBA" id="ARBA00022777"/>
    </source>
</evidence>
<dbReference type="Gene3D" id="1.10.10.10">
    <property type="entry name" value="Winged helix-like DNA-binding domain superfamily/Winged helix DNA-binding domain"/>
    <property type="match status" value="1"/>
</dbReference>
<keyword evidence="2" id="KW-0418">Kinase</keyword>
<dbReference type="Pfam" id="PF03861">
    <property type="entry name" value="ANTAR"/>
    <property type="match status" value="1"/>
</dbReference>
<dbReference type="Pfam" id="PF13185">
    <property type="entry name" value="GAF_2"/>
    <property type="match status" value="1"/>
</dbReference>
<dbReference type="InterPro" id="IPR011006">
    <property type="entry name" value="CheY-like_superfamily"/>
</dbReference>
<protein>
    <submittedName>
        <fullName evidence="6">GAF and ANTAR domain-containing protein</fullName>
    </submittedName>
</protein>
<dbReference type="InterPro" id="IPR029016">
    <property type="entry name" value="GAF-like_dom_sf"/>
</dbReference>
<evidence type="ECO:0000256" key="3">
    <source>
        <dbReference type="ARBA" id="ARBA00023015"/>
    </source>
</evidence>
<keyword evidence="7" id="KW-1185">Reference proteome</keyword>
<evidence type="ECO:0000256" key="4">
    <source>
        <dbReference type="ARBA" id="ARBA00023163"/>
    </source>
</evidence>
<dbReference type="SUPFAM" id="SSF52172">
    <property type="entry name" value="CheY-like"/>
    <property type="match status" value="1"/>
</dbReference>
<evidence type="ECO:0000313" key="6">
    <source>
        <dbReference type="EMBL" id="MFC6065557.1"/>
    </source>
</evidence>
<dbReference type="InterPro" id="IPR005561">
    <property type="entry name" value="ANTAR"/>
</dbReference>
<dbReference type="InterPro" id="IPR003018">
    <property type="entry name" value="GAF"/>
</dbReference>
<dbReference type="SUPFAM" id="SSF55781">
    <property type="entry name" value="GAF domain-like"/>
    <property type="match status" value="1"/>
</dbReference>
<evidence type="ECO:0000313" key="7">
    <source>
        <dbReference type="Proteomes" id="UP001596139"/>
    </source>
</evidence>
<keyword evidence="1" id="KW-0808">Transferase</keyword>
<comment type="caution">
    <text evidence="6">The sequence shown here is derived from an EMBL/GenBank/DDBJ whole genome shotgun (WGS) entry which is preliminary data.</text>
</comment>
<sequence>MSDPMGAPYGEHEHAFVRGLLSLMQVHADTVPGALPRRLVAHCLALLPVDSAGVLLIAPAAPKGRKRSGTGGAIEVAASSHETLRGMEAYQIGTAQGPCIEALRTGRPHHVADFTAHRSRWPGLALRATAAGYRAMWAEPLHHDDHAVGVLNLYRRATGALDPRDQERARALARAATTGLLLQRKLDDRRLRIDQLQQALSTRIPIEQAKGILAGRLALSPDAAFEMLRTHARAHQMRVHDLARVLVDDPTGPWPPPNGHRP</sequence>
<reference evidence="7" key="1">
    <citation type="journal article" date="2019" name="Int. J. Syst. Evol. Microbiol.">
        <title>The Global Catalogue of Microorganisms (GCM) 10K type strain sequencing project: providing services to taxonomists for standard genome sequencing and annotation.</title>
        <authorList>
            <consortium name="The Broad Institute Genomics Platform"/>
            <consortium name="The Broad Institute Genome Sequencing Center for Infectious Disease"/>
            <person name="Wu L."/>
            <person name="Ma J."/>
        </authorList>
    </citation>
    <scope>NUCLEOTIDE SEQUENCE [LARGE SCALE GENOMIC DNA]</scope>
    <source>
        <strain evidence="7">CGMCC 1.15180</strain>
    </source>
</reference>
<evidence type="ECO:0000259" key="5">
    <source>
        <dbReference type="PROSITE" id="PS50921"/>
    </source>
</evidence>
<name>A0ABW1MR59_9ACTN</name>
<dbReference type="PIRSF" id="PIRSF036625">
    <property type="entry name" value="GAF_ANTAR"/>
    <property type="match status" value="1"/>
</dbReference>